<evidence type="ECO:0000256" key="2">
    <source>
        <dbReference type="SAM" id="SignalP"/>
    </source>
</evidence>
<dbReference type="GeneID" id="106820836"/>
<dbReference type="Gene3D" id="3.40.50.300">
    <property type="entry name" value="P-loop containing nucleotide triphosphate hydrolases"/>
    <property type="match status" value="1"/>
</dbReference>
<reference evidence="5" key="1">
    <citation type="submission" date="2025-08" db="UniProtKB">
        <authorList>
            <consortium name="RefSeq"/>
        </authorList>
    </citation>
    <scope>IDENTIFICATION</scope>
</reference>
<gene>
    <name evidence="5" type="primary">LOC106820836</name>
</gene>
<feature type="domain" description="Torsin-1A C-terminal" evidence="3">
    <location>
        <begin position="239"/>
        <end position="293"/>
    </location>
</feature>
<name>A0ABM1F8X9_PRICU</name>
<feature type="chain" id="PRO_5047317837" evidence="2">
    <location>
        <begin position="25"/>
        <end position="310"/>
    </location>
</feature>
<comment type="similarity">
    <text evidence="1">Belongs to the ClpA/ClpB family. Torsin subfamily.</text>
</comment>
<evidence type="ECO:0000256" key="1">
    <source>
        <dbReference type="ARBA" id="ARBA00006235"/>
    </source>
</evidence>
<evidence type="ECO:0000313" key="4">
    <source>
        <dbReference type="Proteomes" id="UP000695022"/>
    </source>
</evidence>
<sequence>MKWWQIAKLSLLLLVLILVLQSNALEPITSGLVVGGALAALATKYGWCRLGECCDATWIRPDVSGLADTLKSRVYGQHLVLGTAVNAIQAHVQTKNHKKALVLSFHGWTGNGKNYSQLRRWITGNVTECSQSLFIFDEVDKMHPGIIDAIRPFISHYAEIDGVDYRNAIFIFLSNTGGNDIAIKTYATWEAGKKREAITRKEMEEVITASAFNEQGGLWHSSLIESDVIDFFLPFLPMERKHVKLCIKDDLETKGHRATEEILNRVANELLFYPDKTRLFSKSGCKRVSQKVDVVLMEMENDYKLYIDAI</sequence>
<feature type="signal peptide" evidence="2">
    <location>
        <begin position="1"/>
        <end position="24"/>
    </location>
</feature>
<protein>
    <submittedName>
        <fullName evidence="5">Torsin-1B-like isoform X2</fullName>
    </submittedName>
</protein>
<dbReference type="RefSeq" id="XP_014680900.1">
    <property type="nucleotide sequence ID" value="XM_014825414.1"/>
</dbReference>
<dbReference type="SUPFAM" id="SSF52540">
    <property type="entry name" value="P-loop containing nucleoside triphosphate hydrolases"/>
    <property type="match status" value="1"/>
</dbReference>
<evidence type="ECO:0000259" key="3">
    <source>
        <dbReference type="Pfam" id="PF21376"/>
    </source>
</evidence>
<dbReference type="Pfam" id="PF06309">
    <property type="entry name" value="Torsin"/>
    <property type="match status" value="1"/>
</dbReference>
<accession>A0ABM1F8X9</accession>
<organism evidence="4 5">
    <name type="scientific">Priapulus caudatus</name>
    <name type="common">Priapulid worm</name>
    <dbReference type="NCBI Taxonomy" id="37621"/>
    <lineage>
        <taxon>Eukaryota</taxon>
        <taxon>Metazoa</taxon>
        <taxon>Ecdysozoa</taxon>
        <taxon>Scalidophora</taxon>
        <taxon>Priapulida</taxon>
        <taxon>Priapulimorpha</taxon>
        <taxon>Priapulimorphida</taxon>
        <taxon>Priapulidae</taxon>
        <taxon>Priapulus</taxon>
    </lineage>
</organism>
<keyword evidence="4" id="KW-1185">Reference proteome</keyword>
<evidence type="ECO:0000313" key="5">
    <source>
        <dbReference type="RefSeq" id="XP_014680900.1"/>
    </source>
</evidence>
<dbReference type="PANTHER" id="PTHR10760:SF2">
    <property type="entry name" value="LD13476P-RELATED"/>
    <property type="match status" value="1"/>
</dbReference>
<dbReference type="Proteomes" id="UP000695022">
    <property type="component" value="Unplaced"/>
</dbReference>
<proteinExistence type="inferred from homology"/>
<dbReference type="InterPro" id="IPR027417">
    <property type="entry name" value="P-loop_NTPase"/>
</dbReference>
<dbReference type="InterPro" id="IPR049337">
    <property type="entry name" value="TOR1A_C"/>
</dbReference>
<dbReference type="InterPro" id="IPR010448">
    <property type="entry name" value="Torsin"/>
</dbReference>
<keyword evidence="2" id="KW-0732">Signal</keyword>
<dbReference type="Pfam" id="PF21376">
    <property type="entry name" value="TOR1A_C"/>
    <property type="match status" value="1"/>
</dbReference>
<dbReference type="PANTHER" id="PTHR10760">
    <property type="entry name" value="TORSIN"/>
    <property type="match status" value="1"/>
</dbReference>